<organism evidence="1 2">
    <name type="scientific">Solanum commersonii</name>
    <name type="common">Commerson's wild potato</name>
    <name type="synonym">Commerson's nightshade</name>
    <dbReference type="NCBI Taxonomy" id="4109"/>
    <lineage>
        <taxon>Eukaryota</taxon>
        <taxon>Viridiplantae</taxon>
        <taxon>Streptophyta</taxon>
        <taxon>Embryophyta</taxon>
        <taxon>Tracheophyta</taxon>
        <taxon>Spermatophyta</taxon>
        <taxon>Magnoliopsida</taxon>
        <taxon>eudicotyledons</taxon>
        <taxon>Gunneridae</taxon>
        <taxon>Pentapetalae</taxon>
        <taxon>asterids</taxon>
        <taxon>lamiids</taxon>
        <taxon>Solanales</taxon>
        <taxon>Solanaceae</taxon>
        <taxon>Solanoideae</taxon>
        <taxon>Solaneae</taxon>
        <taxon>Solanum</taxon>
    </lineage>
</organism>
<reference evidence="1 2" key="1">
    <citation type="submission" date="2020-09" db="EMBL/GenBank/DDBJ databases">
        <title>De no assembly of potato wild relative species, Solanum commersonii.</title>
        <authorList>
            <person name="Cho K."/>
        </authorList>
    </citation>
    <scope>NUCLEOTIDE SEQUENCE [LARGE SCALE GENOMIC DNA]</scope>
    <source>
        <strain evidence="1">LZ3.2</strain>
        <tissue evidence="1">Leaf</tissue>
    </source>
</reference>
<dbReference type="Proteomes" id="UP000824120">
    <property type="component" value="Chromosome 10"/>
</dbReference>
<sequence length="76" mass="8965">MRIRSHSCWMADYKSHPSCQKTVSPKLKDEFYGVSLRMIFMRNSTNAGERITNFYKQKQHNAKCKKQKQCSANFSK</sequence>
<comment type="caution">
    <text evidence="1">The sequence shown here is derived from an EMBL/GenBank/DDBJ whole genome shotgun (WGS) entry which is preliminary data.</text>
</comment>
<proteinExistence type="predicted"/>
<name>A0A9J5WUU9_SOLCO</name>
<gene>
    <name evidence="1" type="ORF">H5410_050238</name>
</gene>
<evidence type="ECO:0000313" key="2">
    <source>
        <dbReference type="Proteomes" id="UP000824120"/>
    </source>
</evidence>
<dbReference type="AlphaFoldDB" id="A0A9J5WUU9"/>
<dbReference type="EMBL" id="JACXVP010000010">
    <property type="protein sequence ID" value="KAG5579611.1"/>
    <property type="molecule type" value="Genomic_DNA"/>
</dbReference>
<accession>A0A9J5WUU9</accession>
<keyword evidence="2" id="KW-1185">Reference proteome</keyword>
<protein>
    <submittedName>
        <fullName evidence="1">Uncharacterized protein</fullName>
    </submittedName>
</protein>
<evidence type="ECO:0000313" key="1">
    <source>
        <dbReference type="EMBL" id="KAG5579611.1"/>
    </source>
</evidence>